<accession>A0A847UAQ0</accession>
<dbReference type="Proteomes" id="UP000608662">
    <property type="component" value="Unassembled WGS sequence"/>
</dbReference>
<proteinExistence type="predicted"/>
<organism evidence="1 2">
    <name type="scientific">Halomicrobium mukohataei</name>
    <dbReference type="NCBI Taxonomy" id="57705"/>
    <lineage>
        <taxon>Archaea</taxon>
        <taxon>Methanobacteriati</taxon>
        <taxon>Methanobacteriota</taxon>
        <taxon>Stenosarchaea group</taxon>
        <taxon>Halobacteria</taxon>
        <taxon>Halobacteriales</taxon>
        <taxon>Haloarculaceae</taxon>
        <taxon>Halomicrobium</taxon>
    </lineage>
</organism>
<name>A0A847UAQ0_9EURY</name>
<sequence length="86" mass="9908">MRKHPDSNSHAHEAHVDRMGELLEEVEEIVEERGEYVRIEIEGGQDIYKHYTDTDPRAIAEIDENDHIELLEGTDEVKAKALRDGL</sequence>
<dbReference type="RefSeq" id="WP_170093201.1">
    <property type="nucleotide sequence ID" value="NZ_WOYG01000001.1"/>
</dbReference>
<protein>
    <submittedName>
        <fullName evidence="1">Uncharacterized protein</fullName>
    </submittedName>
</protein>
<gene>
    <name evidence="1" type="ORF">GOC74_05150</name>
</gene>
<comment type="caution">
    <text evidence="1">The sequence shown here is derived from an EMBL/GenBank/DDBJ whole genome shotgun (WGS) entry which is preliminary data.</text>
</comment>
<dbReference type="EMBL" id="WOYG01000001">
    <property type="protein sequence ID" value="NLV09317.1"/>
    <property type="molecule type" value="Genomic_DNA"/>
</dbReference>
<evidence type="ECO:0000313" key="2">
    <source>
        <dbReference type="Proteomes" id="UP000608662"/>
    </source>
</evidence>
<dbReference type="AlphaFoldDB" id="A0A847UAQ0"/>
<evidence type="ECO:0000313" key="1">
    <source>
        <dbReference type="EMBL" id="NLV09317.1"/>
    </source>
</evidence>
<reference evidence="1" key="1">
    <citation type="submission" date="2019-12" db="EMBL/GenBank/DDBJ databases">
        <title>Whole-genome sequence of Halomicrobium mukohataei pws1.</title>
        <authorList>
            <person name="Verma D.K."/>
            <person name="Gopal K."/>
            <person name="Prasad E.S."/>
        </authorList>
    </citation>
    <scope>NUCLEOTIDE SEQUENCE</scope>
    <source>
        <strain evidence="1">Pws1</strain>
    </source>
</reference>